<keyword evidence="4 8" id="KW-0378">Hydrolase</keyword>
<comment type="function">
    <text evidence="7 8">Metal-dependent phosphatase that shows phosphatase activity against several substrates, including fructose-1-phosphate and fructose-6-phosphate. Its preference for fructose-1-phosphate, a strong glycating agent that causes DNA damage rather than a canonical yeast metabolite, suggests a damage-control function in hexose phosphate metabolism.</text>
</comment>
<gene>
    <name evidence="11" type="ORF">JVT61DRAFT_5334</name>
</gene>
<evidence type="ECO:0000256" key="4">
    <source>
        <dbReference type="ARBA" id="ARBA00022801"/>
    </source>
</evidence>
<sequence>MTPVAPEHVAGGPATVYSATAPPSSAPPSRVTLHLGHLPDKKNIKAPWPRTPSRVDPNNPPWPAYRGYHEYSFAHATMGVRLPTILGKAIDDASRTLNEQSSEDRIIDLVLCLDRMDTLMADLSGNAKLRPIIDDDEADVALWNKEIAKYFQGKDFMNAPWLFAEAYKYRRLHECFSVSKYWKDYDVFYRQKCDTFSRSAEAVFELSMRFAEPFKQPENISDQEKTEAERLMFLELTQVCLWGNSTDLSLLINMTEEQIKSLQSTGGDHLAATEKNILGNNLNQLWDTFKELRGKTGGRIDFVLDNAGFELYCDCVYADFLVQSGLAKQVKFHGKRYSWFVSDVTRKDWEWLLNTMMYGHLFPKATEAERESLRRLGARWKQYERDGRWVYEQHPFWCTGYTFWDLHSEAPDLFLHLSRSDLVFFKGDLNHRKLTYDCAAPASTPFEVAIGPMASAAGAPKVCSLRTIKSDVVVGLGDDGDEIAEKLDNSEPGWKISGKYVRYIPSCLFDRFLMDMLARLLFCYPKVVREKRSISRDNMSDQCQLACENAQLLDAHVIPLLRLFTGKRSDDCDWLRVPIQPLKRAHVKMISY</sequence>
<dbReference type="GO" id="GO:0046872">
    <property type="term" value="F:metal ion binding"/>
    <property type="evidence" value="ECO:0007669"/>
    <property type="project" value="UniProtKB-UniRule"/>
</dbReference>
<dbReference type="OrthoDB" id="541375at2759"/>
<evidence type="ECO:0000313" key="12">
    <source>
        <dbReference type="Proteomes" id="UP000683000"/>
    </source>
</evidence>
<dbReference type="AlphaFoldDB" id="A0A8I3AD00"/>
<dbReference type="GO" id="GO:0006974">
    <property type="term" value="P:DNA damage response"/>
    <property type="evidence" value="ECO:0007669"/>
    <property type="project" value="TreeGrafter"/>
</dbReference>
<feature type="region of interest" description="Disordered" evidence="9">
    <location>
        <begin position="1"/>
        <end position="30"/>
    </location>
</feature>
<evidence type="ECO:0000256" key="9">
    <source>
        <dbReference type="SAM" id="MobiDB-lite"/>
    </source>
</evidence>
<feature type="domain" description="Damage-control phosphatase ARMT1-like metal-binding" evidence="10">
    <location>
        <begin position="78"/>
        <end position="477"/>
    </location>
</feature>
<dbReference type="InterPro" id="IPR002791">
    <property type="entry name" value="ARMT1-like_metal-bd"/>
</dbReference>
<comment type="similarity">
    <text evidence="2 8">Belongs to the damage-control phosphatase family. Sugar phosphate phosphatase III subfamily.</text>
</comment>
<comment type="catalytic activity">
    <reaction evidence="1 8">
        <text>beta-D-fructose 1-phosphate + H2O = D-fructose + phosphate</text>
        <dbReference type="Rhea" id="RHEA:35603"/>
        <dbReference type="ChEBI" id="CHEBI:15377"/>
        <dbReference type="ChEBI" id="CHEBI:37721"/>
        <dbReference type="ChEBI" id="CHEBI:43474"/>
        <dbReference type="ChEBI" id="CHEBI:138881"/>
    </reaction>
</comment>
<reference evidence="11" key="1">
    <citation type="submission" date="2021-03" db="EMBL/GenBank/DDBJ databases">
        <title>Evolutionary innovations through gain and loss of genes in the ectomycorrhizal Boletales.</title>
        <authorList>
            <person name="Wu G."/>
            <person name="Miyauchi S."/>
            <person name="Morin E."/>
            <person name="Yang Z.-L."/>
            <person name="Xu J."/>
            <person name="Martin F.M."/>
        </authorList>
    </citation>
    <scope>NUCLEOTIDE SEQUENCE</scope>
    <source>
        <strain evidence="11">BR01</strain>
    </source>
</reference>
<name>A0A8I3AD00_9AGAM</name>
<dbReference type="InterPro" id="IPR036075">
    <property type="entry name" value="ARMT-1-like_metal-bd_sf"/>
</dbReference>
<evidence type="ECO:0000256" key="7">
    <source>
        <dbReference type="ARBA" id="ARBA00054243"/>
    </source>
</evidence>
<dbReference type="GO" id="GO:0005634">
    <property type="term" value="C:nucleus"/>
    <property type="evidence" value="ECO:0007669"/>
    <property type="project" value="TreeGrafter"/>
</dbReference>
<keyword evidence="5 8" id="KW-0464">Manganese</keyword>
<dbReference type="SUPFAM" id="SSF111321">
    <property type="entry name" value="AF1104-like"/>
    <property type="match status" value="1"/>
</dbReference>
<comment type="catalytic activity">
    <reaction evidence="6 8">
        <text>beta-D-fructose 6-phosphate = dihydroxyacetone + D-glyceraldehyde 3-phosphate</text>
        <dbReference type="Rhea" id="RHEA:28002"/>
        <dbReference type="ChEBI" id="CHEBI:16016"/>
        <dbReference type="ChEBI" id="CHEBI:57634"/>
        <dbReference type="ChEBI" id="CHEBI:59776"/>
    </reaction>
</comment>
<evidence type="ECO:0000256" key="8">
    <source>
        <dbReference type="RuleBase" id="RU367030"/>
    </source>
</evidence>
<dbReference type="PANTHER" id="PTHR12260">
    <property type="entry name" value="DAMAGE-CONTROL PHOSPHATASE ARMT1"/>
    <property type="match status" value="1"/>
</dbReference>
<evidence type="ECO:0000313" key="11">
    <source>
        <dbReference type="EMBL" id="KAG6380941.1"/>
    </source>
</evidence>
<dbReference type="GO" id="GO:0016791">
    <property type="term" value="F:phosphatase activity"/>
    <property type="evidence" value="ECO:0007669"/>
    <property type="project" value="TreeGrafter"/>
</dbReference>
<evidence type="ECO:0000256" key="6">
    <source>
        <dbReference type="ARBA" id="ARBA00048809"/>
    </source>
</evidence>
<feature type="compositionally biased region" description="Low complexity" evidence="9">
    <location>
        <begin position="13"/>
        <end position="29"/>
    </location>
</feature>
<evidence type="ECO:0000256" key="1">
    <source>
        <dbReference type="ARBA" id="ARBA00001326"/>
    </source>
</evidence>
<keyword evidence="12" id="KW-1185">Reference proteome</keyword>
<dbReference type="PANTHER" id="PTHR12260:SF4">
    <property type="entry name" value="SUGAR PHOSPHATE PHOSPHATASE"/>
    <property type="match status" value="1"/>
</dbReference>
<comment type="domain">
    <text evidence="8">Subfamily III proteins have a conserved RTxK motif about 40-50 residues from the C-terminus; the threonine may be replaced by serine or cysteine.</text>
</comment>
<dbReference type="GO" id="GO:0004427">
    <property type="term" value="F:inorganic diphosphate phosphatase activity"/>
    <property type="evidence" value="ECO:0007669"/>
    <property type="project" value="UniProtKB-ARBA"/>
</dbReference>
<dbReference type="FunFam" id="3.40.50.10880:FF:000005">
    <property type="entry name" value="DUF89-domain-containing protein"/>
    <property type="match status" value="1"/>
</dbReference>
<evidence type="ECO:0000256" key="2">
    <source>
        <dbReference type="ARBA" id="ARBA00009519"/>
    </source>
</evidence>
<proteinExistence type="inferred from homology"/>
<dbReference type="Gene3D" id="1.20.930.60">
    <property type="match status" value="1"/>
</dbReference>
<evidence type="ECO:0000259" key="10">
    <source>
        <dbReference type="Pfam" id="PF01937"/>
    </source>
</evidence>
<protein>
    <recommendedName>
        <fullName evidence="8">Sugar phosphate phosphatase</fullName>
        <ecNumber evidence="8">3.1.3.-</ecNumber>
    </recommendedName>
</protein>
<dbReference type="Proteomes" id="UP000683000">
    <property type="component" value="Unassembled WGS sequence"/>
</dbReference>
<comment type="cofactor">
    <cofactor evidence="8">
        <name>Mn(2+)</name>
        <dbReference type="ChEBI" id="CHEBI:29035"/>
    </cofactor>
    <cofactor evidence="8">
        <name>Ni(2+)</name>
        <dbReference type="ChEBI" id="CHEBI:49786"/>
    </cofactor>
</comment>
<evidence type="ECO:0000256" key="5">
    <source>
        <dbReference type="ARBA" id="ARBA00023211"/>
    </source>
</evidence>
<dbReference type="Pfam" id="PF01937">
    <property type="entry name" value="ARMT1-like_dom"/>
    <property type="match status" value="1"/>
</dbReference>
<keyword evidence="3 8" id="KW-0479">Metal-binding</keyword>
<dbReference type="GO" id="GO:0030643">
    <property type="term" value="P:intracellular phosphate ion homeostasis"/>
    <property type="evidence" value="ECO:0007669"/>
    <property type="project" value="UniProtKB-ARBA"/>
</dbReference>
<accession>A0A8I3AD00</accession>
<dbReference type="Gene3D" id="3.40.50.10880">
    <property type="entry name" value="Uncharacterised protein PF01937, DUF89, domain 3"/>
    <property type="match status" value="1"/>
</dbReference>
<organism evidence="11 12">
    <name type="scientific">Boletus reticuloceps</name>
    <dbReference type="NCBI Taxonomy" id="495285"/>
    <lineage>
        <taxon>Eukaryota</taxon>
        <taxon>Fungi</taxon>
        <taxon>Dikarya</taxon>
        <taxon>Basidiomycota</taxon>
        <taxon>Agaricomycotina</taxon>
        <taxon>Agaricomycetes</taxon>
        <taxon>Agaricomycetidae</taxon>
        <taxon>Boletales</taxon>
        <taxon>Boletineae</taxon>
        <taxon>Boletaceae</taxon>
        <taxon>Boletoideae</taxon>
        <taxon>Boletus</taxon>
    </lineage>
</organism>
<dbReference type="EMBL" id="JAGFBS010000002">
    <property type="protein sequence ID" value="KAG6380941.1"/>
    <property type="molecule type" value="Genomic_DNA"/>
</dbReference>
<comment type="caution">
    <text evidence="11">The sequence shown here is derived from an EMBL/GenBank/DDBJ whole genome shotgun (WGS) entry which is preliminary data.</text>
</comment>
<dbReference type="EC" id="3.1.3.-" evidence="8"/>
<evidence type="ECO:0000256" key="3">
    <source>
        <dbReference type="ARBA" id="ARBA00022723"/>
    </source>
</evidence>
<dbReference type="InterPro" id="IPR039763">
    <property type="entry name" value="ARMT1"/>
</dbReference>